<evidence type="ECO:0000313" key="2">
    <source>
        <dbReference type="RefSeq" id="XP_075102693.1"/>
    </source>
</evidence>
<sequence length="506" mass="56873">MIPTNSSINGQKDVRVQGQSSNLASRHDFGMTSLPSNLMGNDTISDSQDHEAMELYSRAKAKQEEILYLREQIALASVRESQLLNEKYGLEKKFSELRMALDEKQSEAIMSASNELARRKGDLEENLRLVNELKDTENDRYIFMSSMLGLLAEYGIFPRVANASSLTNNVKHLHDQLEMKIRTSHAKIAQLNSMVTHHARGGSFDMESPHSSSINNQLPSGSMGMPEYPSFKQYIDGKHNEAVDTRSRDGQASLHLPAESLRLNHEMHQQANIGSHFEISSNTDRDVPFPSKDNLFDRNGVNERFEESTDENRHNPRMGNEMGGSISSEGESPGIENFQIIGEAKPGCRILGCGFPVRGTSLCMFQWVRHYPDGTRQYIEGATNPEYVVTADDIDKLIAVECIPMDDQGHQVESSENWEPAIIFLRRSSFQVKVHRTQAVVIAEKFSKELSIKIPSGLSTQFVITCSNGSSHPFSTNNDIRMRDTLVLTMRIFQSKALDEKRKGKI</sequence>
<reference evidence="1" key="1">
    <citation type="journal article" date="2014" name="Nat. Commun.">
        <title>The tobacco genome sequence and its comparison with those of tomato and potato.</title>
        <authorList>
            <person name="Sierro N."/>
            <person name="Battey J.N."/>
            <person name="Ouadi S."/>
            <person name="Bakaher N."/>
            <person name="Bovet L."/>
            <person name="Willig A."/>
            <person name="Goepfert S."/>
            <person name="Peitsch M.C."/>
            <person name="Ivanov N.V."/>
        </authorList>
    </citation>
    <scope>NUCLEOTIDE SEQUENCE [LARGE SCALE GENOMIC DNA]</scope>
</reference>
<evidence type="ECO:0000313" key="1">
    <source>
        <dbReference type="Proteomes" id="UP000790787"/>
    </source>
</evidence>
<organism evidence="1 2">
    <name type="scientific">Nicotiana tabacum</name>
    <name type="common">Common tobacco</name>
    <dbReference type="NCBI Taxonomy" id="4097"/>
    <lineage>
        <taxon>Eukaryota</taxon>
        <taxon>Viridiplantae</taxon>
        <taxon>Streptophyta</taxon>
        <taxon>Embryophyta</taxon>
        <taxon>Tracheophyta</taxon>
        <taxon>Spermatophyta</taxon>
        <taxon>Magnoliopsida</taxon>
        <taxon>eudicotyledons</taxon>
        <taxon>Gunneridae</taxon>
        <taxon>Pentapetalae</taxon>
        <taxon>asterids</taxon>
        <taxon>lamiids</taxon>
        <taxon>Solanales</taxon>
        <taxon>Solanaceae</taxon>
        <taxon>Nicotianoideae</taxon>
        <taxon>Nicotianeae</taxon>
        <taxon>Nicotiana</taxon>
    </lineage>
</organism>
<accession>A0AC58TZN8</accession>
<dbReference type="RefSeq" id="XP_075102693.1">
    <property type="nucleotide sequence ID" value="XM_075246592.1"/>
</dbReference>
<keyword evidence="1" id="KW-1185">Reference proteome</keyword>
<reference evidence="2" key="2">
    <citation type="submission" date="2025-08" db="UniProtKB">
        <authorList>
            <consortium name="RefSeq"/>
        </authorList>
    </citation>
    <scope>IDENTIFICATION</scope>
    <source>
        <tissue evidence="2">Leaf</tissue>
    </source>
</reference>
<gene>
    <name evidence="2" type="primary">LOC107776397</name>
</gene>
<proteinExistence type="predicted"/>
<name>A0AC58TZN8_TOBAC</name>
<dbReference type="Proteomes" id="UP000790787">
    <property type="component" value="Chromosome 23"/>
</dbReference>
<protein>
    <submittedName>
        <fullName evidence="2">Uncharacterized protein LOC107776397 isoform X4</fullName>
    </submittedName>
</protein>